<evidence type="ECO:0000256" key="2">
    <source>
        <dbReference type="SAM" id="SignalP"/>
    </source>
</evidence>
<accession>A0ABD1Z0W4</accession>
<name>A0ABD1Z0W4_9MARC</name>
<sequence>MAAVYNFCAWRLSFVAIATLAIISCSKVVADSSGSFIDPQSPPAPLEYYRYLLDELSTDSAESPTLAPVAGGPAPEEARGPSTDPNMITSTYALLTSAARVHYARSDTILASLLVTVAALLTL</sequence>
<feature type="chain" id="PRO_5044813458" evidence="2">
    <location>
        <begin position="31"/>
        <end position="123"/>
    </location>
</feature>
<organism evidence="3 4">
    <name type="scientific">Riccia fluitans</name>
    <dbReference type="NCBI Taxonomy" id="41844"/>
    <lineage>
        <taxon>Eukaryota</taxon>
        <taxon>Viridiplantae</taxon>
        <taxon>Streptophyta</taxon>
        <taxon>Embryophyta</taxon>
        <taxon>Marchantiophyta</taxon>
        <taxon>Marchantiopsida</taxon>
        <taxon>Marchantiidae</taxon>
        <taxon>Marchantiales</taxon>
        <taxon>Ricciaceae</taxon>
        <taxon>Riccia</taxon>
    </lineage>
</organism>
<keyword evidence="2" id="KW-0732">Signal</keyword>
<keyword evidence="4" id="KW-1185">Reference proteome</keyword>
<evidence type="ECO:0000313" key="4">
    <source>
        <dbReference type="Proteomes" id="UP001605036"/>
    </source>
</evidence>
<dbReference type="EMBL" id="JBHFFA010000002">
    <property type="protein sequence ID" value="KAL2641350.1"/>
    <property type="molecule type" value="Genomic_DNA"/>
</dbReference>
<dbReference type="AlphaFoldDB" id="A0ABD1Z0W4"/>
<gene>
    <name evidence="3" type="ORF">R1flu_008937</name>
</gene>
<protein>
    <submittedName>
        <fullName evidence="3">Uncharacterized protein</fullName>
    </submittedName>
</protein>
<feature type="region of interest" description="Disordered" evidence="1">
    <location>
        <begin position="59"/>
        <end position="84"/>
    </location>
</feature>
<dbReference type="Proteomes" id="UP001605036">
    <property type="component" value="Unassembled WGS sequence"/>
</dbReference>
<reference evidence="3 4" key="1">
    <citation type="submission" date="2024-09" db="EMBL/GenBank/DDBJ databases">
        <title>Chromosome-scale assembly of Riccia fluitans.</title>
        <authorList>
            <person name="Paukszto L."/>
            <person name="Sawicki J."/>
            <person name="Karawczyk K."/>
            <person name="Piernik-Szablinska J."/>
            <person name="Szczecinska M."/>
            <person name="Mazdziarz M."/>
        </authorList>
    </citation>
    <scope>NUCLEOTIDE SEQUENCE [LARGE SCALE GENOMIC DNA]</scope>
    <source>
        <strain evidence="3">Rf_01</strain>
        <tissue evidence="3">Aerial parts of the thallus</tissue>
    </source>
</reference>
<evidence type="ECO:0000256" key="1">
    <source>
        <dbReference type="SAM" id="MobiDB-lite"/>
    </source>
</evidence>
<proteinExistence type="predicted"/>
<evidence type="ECO:0000313" key="3">
    <source>
        <dbReference type="EMBL" id="KAL2641350.1"/>
    </source>
</evidence>
<feature type="signal peptide" evidence="2">
    <location>
        <begin position="1"/>
        <end position="30"/>
    </location>
</feature>
<comment type="caution">
    <text evidence="3">The sequence shown here is derived from an EMBL/GenBank/DDBJ whole genome shotgun (WGS) entry which is preliminary data.</text>
</comment>